<dbReference type="STRING" id="104663.SAMN04488121_104128"/>
<accession>A0A1G7TXJ4</accession>
<dbReference type="PROSITE" id="PS51257">
    <property type="entry name" value="PROKAR_LIPOPROTEIN"/>
    <property type="match status" value="1"/>
</dbReference>
<evidence type="ECO:0000313" key="1">
    <source>
        <dbReference type="EMBL" id="SDG39982.1"/>
    </source>
</evidence>
<reference evidence="2" key="1">
    <citation type="submission" date="2016-10" db="EMBL/GenBank/DDBJ databases">
        <authorList>
            <person name="Varghese N."/>
            <person name="Submissions S."/>
        </authorList>
    </citation>
    <scope>NUCLEOTIDE SEQUENCE [LARGE SCALE GENOMIC DNA]</scope>
    <source>
        <strain evidence="2">DSM 527</strain>
    </source>
</reference>
<dbReference type="Proteomes" id="UP000199045">
    <property type="component" value="Unassembled WGS sequence"/>
</dbReference>
<name>A0A1G7TXJ4_CHIFI</name>
<proteinExistence type="predicted"/>
<gene>
    <name evidence="1" type="ORF">SAMN04488121_104128</name>
</gene>
<sequence length="118" mass="13384">MRPTSVFLSVICLFAIFCGCRKDDRHPVLQKGLRGKVIYSSCATTAVQVLNKNIGSDWTNCHDQKKYQHMIDVIITNLDIWSIQGEFTFDIVENEPYGRCAMYDCGPSQSFTIAIIKD</sequence>
<dbReference type="AlphaFoldDB" id="A0A1G7TXJ4"/>
<protein>
    <submittedName>
        <fullName evidence="1">Uncharacterized protein</fullName>
    </submittedName>
</protein>
<evidence type="ECO:0000313" key="2">
    <source>
        <dbReference type="Proteomes" id="UP000199045"/>
    </source>
</evidence>
<dbReference type="EMBL" id="FNBN01000004">
    <property type="protein sequence ID" value="SDG39982.1"/>
    <property type="molecule type" value="Genomic_DNA"/>
</dbReference>
<organism evidence="1 2">
    <name type="scientific">Chitinophaga filiformis</name>
    <name type="common">Myxococcus filiformis</name>
    <name type="synonym">Flexibacter filiformis</name>
    <dbReference type="NCBI Taxonomy" id="104663"/>
    <lineage>
        <taxon>Bacteria</taxon>
        <taxon>Pseudomonadati</taxon>
        <taxon>Bacteroidota</taxon>
        <taxon>Chitinophagia</taxon>
        <taxon>Chitinophagales</taxon>
        <taxon>Chitinophagaceae</taxon>
        <taxon>Chitinophaga</taxon>
    </lineage>
</organism>